<dbReference type="AlphaFoldDB" id="A0A073CH16"/>
<protein>
    <recommendedName>
        <fullName evidence="2">Cytoskeleton protein RodZ-like C-terminal domain-containing protein</fullName>
    </recommendedName>
</protein>
<gene>
    <name evidence="3" type="ORF">A19Y_2501</name>
</gene>
<dbReference type="InterPro" id="IPR010982">
    <property type="entry name" value="Lambda_DNA-bd_dom_sf"/>
</dbReference>
<dbReference type="EMBL" id="CM002803">
    <property type="protein sequence ID" value="KEI67401.1"/>
    <property type="molecule type" value="Genomic_DNA"/>
</dbReference>
<dbReference type="PANTHER" id="PTHR34475:SF1">
    <property type="entry name" value="CYTOSKELETON PROTEIN RODZ"/>
    <property type="match status" value="1"/>
</dbReference>
<name>A0A073CH16_PLAA1</name>
<dbReference type="InterPro" id="IPR025194">
    <property type="entry name" value="RodZ-like_C"/>
</dbReference>
<accession>A0A073CH16</accession>
<sequence>MIMKTDLFVLPFKMAKNPSPTLNSYDPELIQRLVEIGGQLRETRLGHSLSLDMVAAYTRIRSHLLQSLEEARTEQLPEPVYTQGLIRTYADALGLNGVELANFFLPEPQKVGMKSKLNFLTLPQLRPTHLYLTYILLIICAINGVSYLNKTANFASVSGEPVATTNPPEVNAQLRQAVVQPKKPSTSASQFVSSPPSSTTQKVTTTVEKVYETESPAQSKTEKTVEVGIVAKDPSWVVIEVDGKTAFEGTLEGGTQRSWKAKDKVVVFTGNAGGVLVTVNNGEAKSLGEPGQVQEVVFKAEDLSKL</sequence>
<evidence type="ECO:0000313" key="4">
    <source>
        <dbReference type="Proteomes" id="UP000027395"/>
    </source>
</evidence>
<dbReference type="Pfam" id="PF13413">
    <property type="entry name" value="HTH_25"/>
    <property type="match status" value="1"/>
</dbReference>
<keyword evidence="4" id="KW-1185">Reference proteome</keyword>
<evidence type="ECO:0000259" key="2">
    <source>
        <dbReference type="Pfam" id="PF13464"/>
    </source>
</evidence>
<dbReference type="GO" id="GO:0003677">
    <property type="term" value="F:DNA binding"/>
    <property type="evidence" value="ECO:0007669"/>
    <property type="project" value="InterPro"/>
</dbReference>
<evidence type="ECO:0000256" key="1">
    <source>
        <dbReference type="SAM" id="MobiDB-lite"/>
    </source>
</evidence>
<dbReference type="eggNOG" id="COG1426">
    <property type="taxonomic scope" value="Bacteria"/>
</dbReference>
<organism evidence="3 4">
    <name type="scientific">Planktothrix agardhii (strain NIVA-CYA 126/8)</name>
    <dbReference type="NCBI Taxonomy" id="388467"/>
    <lineage>
        <taxon>Bacteria</taxon>
        <taxon>Bacillati</taxon>
        <taxon>Cyanobacteriota</taxon>
        <taxon>Cyanophyceae</taxon>
        <taxon>Oscillatoriophycideae</taxon>
        <taxon>Oscillatoriales</taxon>
        <taxon>Microcoleaceae</taxon>
        <taxon>Planktothrix</taxon>
    </lineage>
</organism>
<dbReference type="PATRIC" id="fig|388467.6.peg.2444"/>
<reference evidence="3 4" key="1">
    <citation type="journal article" date="2014" name="Appl. Environ. Microbiol.">
        <title>Elucidation of insertion elements encoded on plasmids and in vitro construction of shuttle vectors from the toxic cyanobacterium Planktothrix.</title>
        <authorList>
            <person name="Christiansen G."/>
            <person name="Goesmann A."/>
            <person name="Kurmayer R."/>
        </authorList>
    </citation>
    <scope>NUCLEOTIDE SEQUENCE [LARGE SCALE GENOMIC DNA]</scope>
    <source>
        <strain evidence="3 4">NIVA-CYA 126/8</strain>
    </source>
</reference>
<feature type="region of interest" description="Disordered" evidence="1">
    <location>
        <begin position="185"/>
        <end position="204"/>
    </location>
</feature>
<dbReference type="HOGENOM" id="CLU_047530_1_1_3"/>
<proteinExistence type="predicted"/>
<evidence type="ECO:0000313" key="3">
    <source>
        <dbReference type="EMBL" id="KEI67401.1"/>
    </source>
</evidence>
<feature type="domain" description="Cytoskeleton protein RodZ-like C-terminal" evidence="2">
    <location>
        <begin position="229"/>
        <end position="296"/>
    </location>
</feature>
<dbReference type="Proteomes" id="UP000027395">
    <property type="component" value="Chromosome"/>
</dbReference>
<dbReference type="Pfam" id="PF13464">
    <property type="entry name" value="RodZ_C"/>
    <property type="match status" value="1"/>
</dbReference>
<dbReference type="Gene3D" id="1.10.260.40">
    <property type="entry name" value="lambda repressor-like DNA-binding domains"/>
    <property type="match status" value="1"/>
</dbReference>
<dbReference type="PANTHER" id="PTHR34475">
    <property type="match status" value="1"/>
</dbReference>
<dbReference type="STRING" id="388467.A19Y_2501"/>
<dbReference type="InterPro" id="IPR050400">
    <property type="entry name" value="Bact_Cytoskel_RodZ"/>
</dbReference>